<dbReference type="Proteomes" id="UP001186974">
    <property type="component" value="Unassembled WGS sequence"/>
</dbReference>
<sequence length="306" mass="33681">MTTCDLVAIPLGRASTGKAPTDGNAPDLEKLQKEIDVFSCLSLIHAIALYSAESEEAPTALWSSIKFDFILLMLMKAQPLPQILLMLQLLDTSIFDKTFGAILDDFDGGRERQDKSEAELVDRLLNLLFEKPSCPVEGHECSSVDIATLRLQVLHLFRSISATQHGGQTLARHRYAVGRLIKFLHDSIDALYAYRPATHELTTSAVNLSLRLIYHIVTAYPEIVDVRAKLSVVHGGAHKHLIALTRLAFSDQLVLEEGVENEVVDAAHQLLEEYLSPGEGEALLQVFSSVNTEGQEGGEEQPVEVT</sequence>
<name>A0ACC3D5P3_9PEZI</name>
<gene>
    <name evidence="1" type="ORF">LTS18_004445</name>
</gene>
<reference evidence="1" key="1">
    <citation type="submission" date="2024-09" db="EMBL/GenBank/DDBJ databases">
        <title>Black Yeasts Isolated from many extreme environments.</title>
        <authorList>
            <person name="Coleine C."/>
            <person name="Stajich J.E."/>
            <person name="Selbmann L."/>
        </authorList>
    </citation>
    <scope>NUCLEOTIDE SEQUENCE</scope>
    <source>
        <strain evidence="1">CCFEE 5737</strain>
    </source>
</reference>
<keyword evidence="2" id="KW-1185">Reference proteome</keyword>
<dbReference type="EMBL" id="JAWDJW010007373">
    <property type="protein sequence ID" value="KAK3062280.1"/>
    <property type="molecule type" value="Genomic_DNA"/>
</dbReference>
<proteinExistence type="predicted"/>
<evidence type="ECO:0000313" key="2">
    <source>
        <dbReference type="Proteomes" id="UP001186974"/>
    </source>
</evidence>
<evidence type="ECO:0000313" key="1">
    <source>
        <dbReference type="EMBL" id="KAK3062280.1"/>
    </source>
</evidence>
<comment type="caution">
    <text evidence="1">The sequence shown here is derived from an EMBL/GenBank/DDBJ whole genome shotgun (WGS) entry which is preliminary data.</text>
</comment>
<organism evidence="1 2">
    <name type="scientific">Coniosporium uncinatum</name>
    <dbReference type="NCBI Taxonomy" id="93489"/>
    <lineage>
        <taxon>Eukaryota</taxon>
        <taxon>Fungi</taxon>
        <taxon>Dikarya</taxon>
        <taxon>Ascomycota</taxon>
        <taxon>Pezizomycotina</taxon>
        <taxon>Dothideomycetes</taxon>
        <taxon>Dothideomycetes incertae sedis</taxon>
        <taxon>Coniosporium</taxon>
    </lineage>
</organism>
<accession>A0ACC3D5P3</accession>
<protein>
    <submittedName>
        <fullName evidence="1">Uncharacterized protein</fullName>
    </submittedName>
</protein>